<proteinExistence type="predicted"/>
<dbReference type="EMBL" id="UINC01096049">
    <property type="protein sequence ID" value="SVC52616.1"/>
    <property type="molecule type" value="Genomic_DNA"/>
</dbReference>
<dbReference type="AlphaFoldDB" id="A0A382MV41"/>
<protein>
    <recommendedName>
        <fullName evidence="2">Aminoglycoside phosphotransferase domain-containing protein</fullName>
    </recommendedName>
</protein>
<evidence type="ECO:0000313" key="1">
    <source>
        <dbReference type="EMBL" id="SVC52616.1"/>
    </source>
</evidence>
<feature type="non-terminal residue" evidence="1">
    <location>
        <position position="216"/>
    </location>
</feature>
<accession>A0A382MV41</accession>
<gene>
    <name evidence="1" type="ORF">METZ01_LOCUS305470</name>
</gene>
<sequence>MITETENSSFRDPSGFIFYRDGICYRQINPTYKEHYEYFLESGLYEKLSNEGFLIPHETVDASHLPFSNGYRTIRPESIPFVSYPYEWCFTQFKNAALVTLAILKRALGHDMILKDANAYNIQFYQGQPILIDTLSFEKYQEGEPWTAYKQFCENFLGPLALMSYKDIRLGRILREYIDGIPLDLVSSLLPKRTYLNFHLATHIHLHARYQKDYAG</sequence>
<name>A0A382MV41_9ZZZZ</name>
<reference evidence="1" key="1">
    <citation type="submission" date="2018-05" db="EMBL/GenBank/DDBJ databases">
        <authorList>
            <person name="Lanie J.A."/>
            <person name="Ng W.-L."/>
            <person name="Kazmierczak K.M."/>
            <person name="Andrzejewski T.M."/>
            <person name="Davidsen T.M."/>
            <person name="Wayne K.J."/>
            <person name="Tettelin H."/>
            <person name="Glass J.I."/>
            <person name="Rusch D."/>
            <person name="Podicherti R."/>
            <person name="Tsui H.-C.T."/>
            <person name="Winkler M.E."/>
        </authorList>
    </citation>
    <scope>NUCLEOTIDE SEQUENCE</scope>
</reference>
<evidence type="ECO:0008006" key="2">
    <source>
        <dbReference type="Google" id="ProtNLM"/>
    </source>
</evidence>
<organism evidence="1">
    <name type="scientific">marine metagenome</name>
    <dbReference type="NCBI Taxonomy" id="408172"/>
    <lineage>
        <taxon>unclassified sequences</taxon>
        <taxon>metagenomes</taxon>
        <taxon>ecological metagenomes</taxon>
    </lineage>
</organism>